<dbReference type="Proteomes" id="UP000663862">
    <property type="component" value="Unassembled WGS sequence"/>
</dbReference>
<dbReference type="EMBL" id="CAJNYU010001600">
    <property type="protein sequence ID" value="CAF3451846.1"/>
    <property type="molecule type" value="Genomic_DNA"/>
</dbReference>
<proteinExistence type="predicted"/>
<comment type="caution">
    <text evidence="2">The sequence shown here is derived from an EMBL/GenBank/DDBJ whole genome shotgun (WGS) entry which is preliminary data.</text>
</comment>
<accession>A0A821CCS0</accession>
<reference evidence="2" key="1">
    <citation type="submission" date="2021-02" db="EMBL/GenBank/DDBJ databases">
        <authorList>
            <person name="Nowell W R."/>
        </authorList>
    </citation>
    <scope>NUCLEOTIDE SEQUENCE</scope>
</reference>
<organism evidence="2 3">
    <name type="scientific">Rotaria socialis</name>
    <dbReference type="NCBI Taxonomy" id="392032"/>
    <lineage>
        <taxon>Eukaryota</taxon>
        <taxon>Metazoa</taxon>
        <taxon>Spiralia</taxon>
        <taxon>Gnathifera</taxon>
        <taxon>Rotifera</taxon>
        <taxon>Eurotatoria</taxon>
        <taxon>Bdelloidea</taxon>
        <taxon>Philodinida</taxon>
        <taxon>Philodinidae</taxon>
        <taxon>Rotaria</taxon>
    </lineage>
</organism>
<evidence type="ECO:0000313" key="2">
    <source>
        <dbReference type="EMBL" id="CAF4607753.1"/>
    </source>
</evidence>
<dbReference type="EMBL" id="CAJOBQ010003482">
    <property type="protein sequence ID" value="CAF4607753.1"/>
    <property type="molecule type" value="Genomic_DNA"/>
</dbReference>
<gene>
    <name evidence="1" type="ORF">FME351_LOCUS13458</name>
    <name evidence="2" type="ORF">TSG867_LOCUS28237</name>
</gene>
<dbReference type="Proteomes" id="UP000663869">
    <property type="component" value="Unassembled WGS sequence"/>
</dbReference>
<sequence length="159" mass="18545">MRLIIESILVAQVFLSITVQVNSFLLVSKRQVEVEENKKYSKINAEIQENYVARSKAENSVINHLNEEEQQISIEILKWFEMIEASSCLKANSTQNSMSDNDYQKYVVDGYSKMQSQYEQHMKKLDETQQITLKKAIDTFKRSGLLWCKIQLMVEPTKN</sequence>
<evidence type="ECO:0000313" key="3">
    <source>
        <dbReference type="Proteomes" id="UP000663862"/>
    </source>
</evidence>
<evidence type="ECO:0000313" key="1">
    <source>
        <dbReference type="EMBL" id="CAF3451846.1"/>
    </source>
</evidence>
<dbReference type="AlphaFoldDB" id="A0A821CCS0"/>
<name>A0A821CCS0_9BILA</name>
<protein>
    <submittedName>
        <fullName evidence="2">Uncharacterized protein</fullName>
    </submittedName>
</protein>